<comment type="similarity">
    <text evidence="1">Belongs to the enoyl-CoA hydratase/isomerase family.</text>
</comment>
<dbReference type="Proteomes" id="UP001500325">
    <property type="component" value="Unassembled WGS sequence"/>
</dbReference>
<evidence type="ECO:0000256" key="1">
    <source>
        <dbReference type="ARBA" id="ARBA00005254"/>
    </source>
</evidence>
<accession>A0ABP8WKQ0</accession>
<dbReference type="Pfam" id="PF01575">
    <property type="entry name" value="MaoC_dehydratas"/>
    <property type="match status" value="1"/>
</dbReference>
<protein>
    <submittedName>
        <fullName evidence="3">MaoC family dehydratase</fullName>
    </submittedName>
</protein>
<dbReference type="SUPFAM" id="SSF54637">
    <property type="entry name" value="Thioesterase/thiol ester dehydrase-isomerase"/>
    <property type="match status" value="1"/>
</dbReference>
<gene>
    <name evidence="3" type="ORF">GCM10023215_29780</name>
</gene>
<keyword evidence="4" id="KW-1185">Reference proteome</keyword>
<dbReference type="Gene3D" id="3.10.129.10">
    <property type="entry name" value="Hotdog Thioesterase"/>
    <property type="match status" value="1"/>
</dbReference>
<feature type="domain" description="MaoC-like" evidence="2">
    <location>
        <begin position="17"/>
        <end position="130"/>
    </location>
</feature>
<dbReference type="EMBL" id="BAABIC010000009">
    <property type="protein sequence ID" value="GAA4690997.1"/>
    <property type="molecule type" value="Genomic_DNA"/>
</dbReference>
<dbReference type="CDD" id="cd03450">
    <property type="entry name" value="NodN"/>
    <property type="match status" value="1"/>
</dbReference>
<dbReference type="InterPro" id="IPR002539">
    <property type="entry name" value="MaoC-like_dom"/>
</dbReference>
<organism evidence="3 4">
    <name type="scientific">Pseudonocardia yuanmonensis</name>
    <dbReference type="NCBI Taxonomy" id="1095914"/>
    <lineage>
        <taxon>Bacteria</taxon>
        <taxon>Bacillati</taxon>
        <taxon>Actinomycetota</taxon>
        <taxon>Actinomycetes</taxon>
        <taxon>Pseudonocardiales</taxon>
        <taxon>Pseudonocardiaceae</taxon>
        <taxon>Pseudonocardia</taxon>
    </lineage>
</organism>
<name>A0ABP8WKQ0_9PSEU</name>
<sequence>MGPLRPTTVEELRALVGVELGPTPWRTVSQGAIDAFARVTDDHQWIHVDPARAAASRFGSTIAHGLYTLSLGPALLGELMSFDGFAPTLNYGYEKVRFPAPSPVGSRVRMRAVIQSVDRVGADTAHVLTETIFESDAGQKPVCVAVQVSRFAESVLDMPGERS</sequence>
<dbReference type="InterPro" id="IPR029069">
    <property type="entry name" value="HotDog_dom_sf"/>
</dbReference>
<reference evidence="4" key="1">
    <citation type="journal article" date="2019" name="Int. J. Syst. Evol. Microbiol.">
        <title>The Global Catalogue of Microorganisms (GCM) 10K type strain sequencing project: providing services to taxonomists for standard genome sequencing and annotation.</title>
        <authorList>
            <consortium name="The Broad Institute Genomics Platform"/>
            <consortium name="The Broad Institute Genome Sequencing Center for Infectious Disease"/>
            <person name="Wu L."/>
            <person name="Ma J."/>
        </authorList>
    </citation>
    <scope>NUCLEOTIDE SEQUENCE [LARGE SCALE GENOMIC DNA]</scope>
    <source>
        <strain evidence="4">JCM 18055</strain>
    </source>
</reference>
<proteinExistence type="inferred from homology"/>
<evidence type="ECO:0000313" key="3">
    <source>
        <dbReference type="EMBL" id="GAA4690997.1"/>
    </source>
</evidence>
<dbReference type="PANTHER" id="PTHR42993">
    <property type="entry name" value="MAOC-LIKE DEHYDRATASE DOMAIN-CONTAINING PROTEIN"/>
    <property type="match status" value="1"/>
</dbReference>
<evidence type="ECO:0000313" key="4">
    <source>
        <dbReference type="Proteomes" id="UP001500325"/>
    </source>
</evidence>
<evidence type="ECO:0000259" key="2">
    <source>
        <dbReference type="Pfam" id="PF01575"/>
    </source>
</evidence>
<dbReference type="RefSeq" id="WP_345381092.1">
    <property type="nucleotide sequence ID" value="NZ_BAABIC010000009.1"/>
</dbReference>
<dbReference type="InterPro" id="IPR039375">
    <property type="entry name" value="NodN-like"/>
</dbReference>
<comment type="caution">
    <text evidence="3">The sequence shown here is derived from an EMBL/GenBank/DDBJ whole genome shotgun (WGS) entry which is preliminary data.</text>
</comment>
<dbReference type="PANTHER" id="PTHR42993:SF1">
    <property type="entry name" value="MAOC-LIKE DEHYDRATASE DOMAIN-CONTAINING PROTEIN"/>
    <property type="match status" value="1"/>
</dbReference>